<protein>
    <submittedName>
        <fullName evidence="2">PopZ family protein</fullName>
    </submittedName>
</protein>
<evidence type="ECO:0000313" key="2">
    <source>
        <dbReference type="EMBL" id="MFD1744071.1"/>
    </source>
</evidence>
<comment type="caution">
    <text evidence="2">The sequence shown here is derived from an EMBL/GenBank/DDBJ whole genome shotgun (WGS) entry which is preliminary data.</text>
</comment>
<evidence type="ECO:0000313" key="3">
    <source>
        <dbReference type="Proteomes" id="UP001597322"/>
    </source>
</evidence>
<dbReference type="Pfam" id="PF10691">
    <property type="entry name" value="DUF2497"/>
    <property type="match status" value="1"/>
</dbReference>
<name>A0ABW4LZU5_9HYPH</name>
<reference evidence="3" key="1">
    <citation type="journal article" date="2019" name="Int. J. Syst. Evol. Microbiol.">
        <title>The Global Catalogue of Microorganisms (GCM) 10K type strain sequencing project: providing services to taxonomists for standard genome sequencing and annotation.</title>
        <authorList>
            <consortium name="The Broad Institute Genomics Platform"/>
            <consortium name="The Broad Institute Genome Sequencing Center for Infectious Disease"/>
            <person name="Wu L."/>
            <person name="Ma J."/>
        </authorList>
    </citation>
    <scope>NUCLEOTIDE SEQUENCE [LARGE SCALE GENOMIC DNA]</scope>
    <source>
        <strain evidence="3">CG52</strain>
    </source>
</reference>
<dbReference type="Proteomes" id="UP001597322">
    <property type="component" value="Unassembled WGS sequence"/>
</dbReference>
<feature type="region of interest" description="Disordered" evidence="1">
    <location>
        <begin position="25"/>
        <end position="51"/>
    </location>
</feature>
<keyword evidence="3" id="KW-1185">Reference proteome</keyword>
<accession>A0ABW4LZU5</accession>
<proteinExistence type="predicted"/>
<dbReference type="RefSeq" id="WP_377395377.1">
    <property type="nucleotide sequence ID" value="NZ_JBHUEQ010000003.1"/>
</dbReference>
<dbReference type="EMBL" id="JBHUEQ010000003">
    <property type="protein sequence ID" value="MFD1744071.1"/>
    <property type="molecule type" value="Genomic_DNA"/>
</dbReference>
<evidence type="ECO:0000256" key="1">
    <source>
        <dbReference type="SAM" id="MobiDB-lite"/>
    </source>
</evidence>
<organism evidence="2 3">
    <name type="scientific">Rhizobium helianthi</name>
    <dbReference type="NCBI Taxonomy" id="1132695"/>
    <lineage>
        <taxon>Bacteria</taxon>
        <taxon>Pseudomonadati</taxon>
        <taxon>Pseudomonadota</taxon>
        <taxon>Alphaproteobacteria</taxon>
        <taxon>Hyphomicrobiales</taxon>
        <taxon>Rhizobiaceae</taxon>
        <taxon>Rhizobium/Agrobacterium group</taxon>
        <taxon>Rhizobium</taxon>
    </lineage>
</organism>
<gene>
    <name evidence="2" type="ORF">ACFSE1_01230</name>
</gene>
<dbReference type="InterPro" id="IPR019632">
    <property type="entry name" value="DUF2497"/>
</dbReference>
<sequence>MAQPNVAREPSMEEILASIRRIIESNDPVSESEAVRGAQASSYDDQEEEFDIESDYDVGGYMSQTPANDPGNAFAETVRAEHSRMTMENKSAAAVPSQPQEKTLSLADVAARVRAAASRVPEPMTQRVQPNVQPMVSEPVAERAVAQPVPRVVPVEVPQREEYPQERPAVQAASAKIEPVAAPAVAPASDSLPARIEQASLLISDEAGAQIARSFSELSDVVNGLERQTVEDMAKEMLKPMLREWLDDNLPTLVERLVREEIERVARGPRR</sequence>